<keyword evidence="3" id="KW-1185">Reference proteome</keyword>
<feature type="chain" id="PRO_5025409299" evidence="1">
    <location>
        <begin position="19"/>
        <end position="105"/>
    </location>
</feature>
<evidence type="ECO:0000313" key="2">
    <source>
        <dbReference type="EMBL" id="KAF2828917.1"/>
    </source>
</evidence>
<dbReference type="OrthoDB" id="3785350at2759"/>
<protein>
    <submittedName>
        <fullName evidence="2">Uncharacterized protein</fullName>
    </submittedName>
</protein>
<reference evidence="2" key="1">
    <citation type="journal article" date="2020" name="Stud. Mycol.">
        <title>101 Dothideomycetes genomes: a test case for predicting lifestyles and emergence of pathogens.</title>
        <authorList>
            <person name="Haridas S."/>
            <person name="Albert R."/>
            <person name="Binder M."/>
            <person name="Bloem J."/>
            <person name="Labutti K."/>
            <person name="Salamov A."/>
            <person name="Andreopoulos B."/>
            <person name="Baker S."/>
            <person name="Barry K."/>
            <person name="Bills G."/>
            <person name="Bluhm B."/>
            <person name="Cannon C."/>
            <person name="Castanera R."/>
            <person name="Culley D."/>
            <person name="Daum C."/>
            <person name="Ezra D."/>
            <person name="Gonzalez J."/>
            <person name="Henrissat B."/>
            <person name="Kuo A."/>
            <person name="Liang C."/>
            <person name="Lipzen A."/>
            <person name="Lutzoni F."/>
            <person name="Magnuson J."/>
            <person name="Mondo S."/>
            <person name="Nolan M."/>
            <person name="Ohm R."/>
            <person name="Pangilinan J."/>
            <person name="Park H.-J."/>
            <person name="Ramirez L."/>
            <person name="Alfaro M."/>
            <person name="Sun H."/>
            <person name="Tritt A."/>
            <person name="Yoshinaga Y."/>
            <person name="Zwiers L.-H."/>
            <person name="Turgeon B."/>
            <person name="Goodwin S."/>
            <person name="Spatafora J."/>
            <person name="Crous P."/>
            <person name="Grigoriev I."/>
        </authorList>
    </citation>
    <scope>NUCLEOTIDE SEQUENCE</scope>
    <source>
        <strain evidence="2">CBS 113818</strain>
    </source>
</reference>
<evidence type="ECO:0000256" key="1">
    <source>
        <dbReference type="SAM" id="SignalP"/>
    </source>
</evidence>
<gene>
    <name evidence="2" type="ORF">CC86DRAFT_380756</name>
</gene>
<sequence>MKNIITVVLGCLVLQAWTLPVENRAVAVGPIIEEAGEGYESKRAVAVGPIIEEAGEGYESKRAVAVGPIIEEAGEGYENLETGRMLICSSTKSVVRRESRAFGWG</sequence>
<accession>A0A6A7A888</accession>
<dbReference type="AlphaFoldDB" id="A0A6A7A888"/>
<evidence type="ECO:0000313" key="3">
    <source>
        <dbReference type="Proteomes" id="UP000799424"/>
    </source>
</evidence>
<feature type="signal peptide" evidence="1">
    <location>
        <begin position="1"/>
        <end position="18"/>
    </location>
</feature>
<keyword evidence="1" id="KW-0732">Signal</keyword>
<organism evidence="2 3">
    <name type="scientific">Ophiobolus disseminans</name>
    <dbReference type="NCBI Taxonomy" id="1469910"/>
    <lineage>
        <taxon>Eukaryota</taxon>
        <taxon>Fungi</taxon>
        <taxon>Dikarya</taxon>
        <taxon>Ascomycota</taxon>
        <taxon>Pezizomycotina</taxon>
        <taxon>Dothideomycetes</taxon>
        <taxon>Pleosporomycetidae</taxon>
        <taxon>Pleosporales</taxon>
        <taxon>Pleosporineae</taxon>
        <taxon>Phaeosphaeriaceae</taxon>
        <taxon>Ophiobolus</taxon>
    </lineage>
</organism>
<dbReference type="EMBL" id="MU006222">
    <property type="protein sequence ID" value="KAF2828917.1"/>
    <property type="molecule type" value="Genomic_DNA"/>
</dbReference>
<name>A0A6A7A888_9PLEO</name>
<proteinExistence type="predicted"/>
<dbReference type="Proteomes" id="UP000799424">
    <property type="component" value="Unassembled WGS sequence"/>
</dbReference>